<dbReference type="RefSeq" id="WP_143165687.1">
    <property type="nucleotide sequence ID" value="NZ_FQXG01000004.1"/>
</dbReference>
<sequence>MTTLRRTLCTALICSAFVAPSLTAAERVGTQYFYGYQGEFQNGSWGIIDDLDLRMLRMYEEDVDNGDLGDGGLLTAAQEAAVESHLDELLQDSSMLPDKLKSLYVAGDDDGELTADKRILFDVQWTRKTARRLAQYFQGLDDSEWKALPKSDKKMYLRDARDRCDARLEIGHAFDTYKIRNPNNANAPAAGFAAELDTDLDAGGTDPGCPSRGDLKGAGLGSEAATVRIRTFIPTVPGRKYALAVKYQKRDYNFEKQGAPSEEKAFRDLVVKVRGLDYFGDTDGIDPYHFPLPMAYQDDGGEIKAVIPTEGGGTKLVKLEEGFVKTWNTFVADRHYTPITLRDNGYPDSFGILIRGLHVEEKEAGPNEEICEDFKHNKRAYKKCLLGDPQDVGDLDACDLANGQISYKVGTKGAAPDANRQDVANLTNMAGNTPNTVNFLSLGQGGSVKVRLGDEIMQGMFLKGSCPLEGKSLALQEITWGPSKTFEQYPEKGFAKIKLKGCHTESMNGWGPVTWDHVGGNHIITNDMLTQTFGSDYAGCRLVAVQIKDRTHKLKGDDKNPGSDGIDINSLKLVETP</sequence>
<organism evidence="2 3">
    <name type="scientific">Ferrimonas marina</name>
    <dbReference type="NCBI Taxonomy" id="299255"/>
    <lineage>
        <taxon>Bacteria</taxon>
        <taxon>Pseudomonadati</taxon>
        <taxon>Pseudomonadota</taxon>
        <taxon>Gammaproteobacteria</taxon>
        <taxon>Alteromonadales</taxon>
        <taxon>Ferrimonadaceae</taxon>
        <taxon>Ferrimonas</taxon>
    </lineage>
</organism>
<accession>A0A1M5VM33</accession>
<feature type="chain" id="PRO_5012025277" evidence="1">
    <location>
        <begin position="25"/>
        <end position="577"/>
    </location>
</feature>
<feature type="signal peptide" evidence="1">
    <location>
        <begin position="1"/>
        <end position="24"/>
    </location>
</feature>
<keyword evidence="1" id="KW-0732">Signal</keyword>
<dbReference type="Proteomes" id="UP000184268">
    <property type="component" value="Unassembled WGS sequence"/>
</dbReference>
<dbReference type="EMBL" id="FQXG01000004">
    <property type="protein sequence ID" value="SHH76312.1"/>
    <property type="molecule type" value="Genomic_DNA"/>
</dbReference>
<dbReference type="OrthoDB" id="5869640at2"/>
<protein>
    <submittedName>
        <fullName evidence="2">Uncharacterized protein</fullName>
    </submittedName>
</protein>
<evidence type="ECO:0000313" key="2">
    <source>
        <dbReference type="EMBL" id="SHH76312.1"/>
    </source>
</evidence>
<dbReference type="AlphaFoldDB" id="A0A1M5VM33"/>
<name>A0A1M5VM33_9GAMM</name>
<evidence type="ECO:0000256" key="1">
    <source>
        <dbReference type="SAM" id="SignalP"/>
    </source>
</evidence>
<gene>
    <name evidence="2" type="ORF">SAMN02745129_2853</name>
</gene>
<keyword evidence="3" id="KW-1185">Reference proteome</keyword>
<evidence type="ECO:0000313" key="3">
    <source>
        <dbReference type="Proteomes" id="UP000184268"/>
    </source>
</evidence>
<reference evidence="2 3" key="1">
    <citation type="submission" date="2016-11" db="EMBL/GenBank/DDBJ databases">
        <authorList>
            <person name="Jaros S."/>
            <person name="Januszkiewicz K."/>
            <person name="Wedrychowicz H."/>
        </authorList>
    </citation>
    <scope>NUCLEOTIDE SEQUENCE [LARGE SCALE GENOMIC DNA]</scope>
    <source>
        <strain evidence="2 3">DSM 16917</strain>
    </source>
</reference>
<proteinExistence type="predicted"/>